<dbReference type="PANTHER" id="PTHR31083:SF5">
    <property type="entry name" value="PROTEIN SOSEKI 1"/>
    <property type="match status" value="1"/>
</dbReference>
<dbReference type="Proteomes" id="UP000585474">
    <property type="component" value="Unassembled WGS sequence"/>
</dbReference>
<sequence length="153" mass="17239">MFRKLITCGCVDTNDSAMMIIKRDHKRSCSHAPINNSDENSCNNLAEICRGDELGGSQRSFGTYWNQPQPYTRSSKSSDGVNSSNKKKSQFNNGPNCSQCGKMFKPQKMHAHMKSCRGMKHSARGSDFADDSEPRRSMDSYRQELLSVYYSTS</sequence>
<reference evidence="2 3" key="1">
    <citation type="submission" date="2019-07" db="EMBL/GenBank/DDBJ databases">
        <title>De Novo Assembly of kiwifruit Actinidia rufa.</title>
        <authorList>
            <person name="Sugita-Konishi S."/>
            <person name="Sato K."/>
            <person name="Mori E."/>
            <person name="Abe Y."/>
            <person name="Kisaki G."/>
            <person name="Hamano K."/>
            <person name="Suezawa K."/>
            <person name="Otani M."/>
            <person name="Fukuda T."/>
            <person name="Manabe T."/>
            <person name="Gomi K."/>
            <person name="Tabuchi M."/>
            <person name="Akimitsu K."/>
            <person name="Kataoka I."/>
        </authorList>
    </citation>
    <scope>NUCLEOTIDE SEQUENCE [LARGE SCALE GENOMIC DNA]</scope>
    <source>
        <strain evidence="3">cv. Fuchu</strain>
    </source>
</reference>
<feature type="region of interest" description="Disordered" evidence="1">
    <location>
        <begin position="60"/>
        <end position="98"/>
    </location>
</feature>
<dbReference type="OrthoDB" id="1907705at2759"/>
<comment type="caution">
    <text evidence="2">The sequence shown here is derived from an EMBL/GenBank/DDBJ whole genome shotgun (WGS) entry which is preliminary data.</text>
</comment>
<feature type="region of interest" description="Disordered" evidence="1">
    <location>
        <begin position="111"/>
        <end position="140"/>
    </location>
</feature>
<feature type="compositionally biased region" description="Polar residues" evidence="1">
    <location>
        <begin position="60"/>
        <end position="73"/>
    </location>
</feature>
<organism evidence="2 3">
    <name type="scientific">Actinidia rufa</name>
    <dbReference type="NCBI Taxonomy" id="165716"/>
    <lineage>
        <taxon>Eukaryota</taxon>
        <taxon>Viridiplantae</taxon>
        <taxon>Streptophyta</taxon>
        <taxon>Embryophyta</taxon>
        <taxon>Tracheophyta</taxon>
        <taxon>Spermatophyta</taxon>
        <taxon>Magnoliopsida</taxon>
        <taxon>eudicotyledons</taxon>
        <taxon>Gunneridae</taxon>
        <taxon>Pentapetalae</taxon>
        <taxon>asterids</taxon>
        <taxon>Ericales</taxon>
        <taxon>Actinidiaceae</taxon>
        <taxon>Actinidia</taxon>
    </lineage>
</organism>
<accession>A0A7J0FPK1</accession>
<name>A0A7J0FPK1_9ERIC</name>
<evidence type="ECO:0000313" key="2">
    <source>
        <dbReference type="EMBL" id="GFZ00626.1"/>
    </source>
</evidence>
<evidence type="ECO:0000313" key="3">
    <source>
        <dbReference type="Proteomes" id="UP000585474"/>
    </source>
</evidence>
<protein>
    <submittedName>
        <fullName evidence="2">UPSTREAM OF FLC protein</fullName>
    </submittedName>
</protein>
<evidence type="ECO:0000256" key="1">
    <source>
        <dbReference type="SAM" id="MobiDB-lite"/>
    </source>
</evidence>
<keyword evidence="3" id="KW-1185">Reference proteome</keyword>
<dbReference type="EMBL" id="BJWL01000014">
    <property type="protein sequence ID" value="GFZ00626.1"/>
    <property type="molecule type" value="Genomic_DNA"/>
</dbReference>
<proteinExistence type="predicted"/>
<feature type="compositionally biased region" description="Low complexity" evidence="1">
    <location>
        <begin position="74"/>
        <end position="84"/>
    </location>
</feature>
<feature type="compositionally biased region" description="Basic residues" evidence="1">
    <location>
        <begin position="111"/>
        <end position="123"/>
    </location>
</feature>
<gene>
    <name evidence="2" type="ORF">Acr_14g0002610</name>
</gene>
<dbReference type="InterPro" id="IPR010369">
    <property type="entry name" value="SOK"/>
</dbReference>
<dbReference type="PANTHER" id="PTHR31083">
    <property type="entry name" value="UPSTREAM OF FLC PROTEIN (DUF966)"/>
    <property type="match status" value="1"/>
</dbReference>
<dbReference type="AlphaFoldDB" id="A0A7J0FPK1"/>